<evidence type="ECO:0000259" key="3">
    <source>
        <dbReference type="Pfam" id="PF01232"/>
    </source>
</evidence>
<feature type="domain" description="Mannitol dehydrogenase C-terminal" evidence="4">
    <location>
        <begin position="273"/>
        <end position="465"/>
    </location>
</feature>
<evidence type="ECO:0000313" key="5">
    <source>
        <dbReference type="EMBL" id="TXK49128.1"/>
    </source>
</evidence>
<gene>
    <name evidence="5" type="ORF">FVR03_07020</name>
</gene>
<dbReference type="AlphaFoldDB" id="A0A5C8K7Z4"/>
<dbReference type="Pfam" id="PF08125">
    <property type="entry name" value="Mannitol_dh_C"/>
    <property type="match status" value="1"/>
</dbReference>
<dbReference type="InterPro" id="IPR013118">
    <property type="entry name" value="Mannitol_DH_C"/>
</dbReference>
<dbReference type="InterPro" id="IPR013328">
    <property type="entry name" value="6PGD_dom2"/>
</dbReference>
<evidence type="ECO:0000256" key="1">
    <source>
        <dbReference type="ARBA" id="ARBA00023002"/>
    </source>
</evidence>
<sequence length="477" mass="53641">MKPLNRESANQPQQRPVKVLQFGEGNFLRGFVDWMIDILNEKTDFNGAVEIVQPLGQGIVHLLNKQDGLYHLLLEGIQNGEPTQETRLITCVADSINPYDDYQAYLQRAENPELQFVISNTTEAGIAFEAADKDMETLPSSFPGKLTALLYHRFQHFNGAADKGLYLIPCELIEKNGENLKTTVLQFASHWNLPETFVAWINESNIFCNTLVDRIVPGFPRDTIKEIQEEIGYEDNLVVKAEPFHLWVIEAPAAVEAAFPTEQAGLQVKFVSDLTPYRTRKVRILNGAHTVLVPAAYLQGLRTVRESVEDATAGKFIREAIFEEIVPTLDLPAEELEQFANDVIERFQNPFIRHELLSIALNSVSKYKVRVLPSVLEFHHRTGKLPQRLLHSLAALILFYKGEWNGEQVPLNDTPEVLNFFKSAWEKESAEETVEAVLANTSFWGTDLTQVAGLTATVAAEVKQLQQTAQTEKLGSV</sequence>
<comment type="caution">
    <text evidence="5">The sequence shown here is derived from an EMBL/GenBank/DDBJ whole genome shotgun (WGS) entry which is preliminary data.</text>
</comment>
<reference evidence="5 6" key="1">
    <citation type="submission" date="2019-08" db="EMBL/GenBank/DDBJ databases">
        <authorList>
            <person name="Shi S."/>
        </authorList>
    </citation>
    <scope>NUCLEOTIDE SEQUENCE [LARGE SCALE GENOMIC DNA]</scope>
    <source>
        <strain evidence="5 6">GY10130</strain>
    </source>
</reference>
<dbReference type="SUPFAM" id="SSF51735">
    <property type="entry name" value="NAD(P)-binding Rossmann-fold domains"/>
    <property type="match status" value="1"/>
</dbReference>
<accession>A0A5C8K7Z4</accession>
<dbReference type="GO" id="GO:0009026">
    <property type="term" value="F:tagaturonate reductase activity"/>
    <property type="evidence" value="ECO:0007669"/>
    <property type="project" value="TreeGrafter"/>
</dbReference>
<evidence type="ECO:0000259" key="4">
    <source>
        <dbReference type="Pfam" id="PF08125"/>
    </source>
</evidence>
<dbReference type="GO" id="GO:0008926">
    <property type="term" value="F:mannitol-1-phosphate 5-dehydrogenase activity"/>
    <property type="evidence" value="ECO:0007669"/>
    <property type="project" value="TreeGrafter"/>
</dbReference>
<dbReference type="Gene3D" id="3.40.50.720">
    <property type="entry name" value="NAD(P)-binding Rossmann-like Domain"/>
    <property type="match status" value="1"/>
</dbReference>
<dbReference type="RefSeq" id="WP_147921027.1">
    <property type="nucleotide sequence ID" value="NZ_VRTY01000019.1"/>
</dbReference>
<dbReference type="Proteomes" id="UP000321926">
    <property type="component" value="Unassembled WGS sequence"/>
</dbReference>
<dbReference type="GO" id="GO:0019698">
    <property type="term" value="P:D-galacturonate catabolic process"/>
    <property type="evidence" value="ECO:0007669"/>
    <property type="project" value="TreeGrafter"/>
</dbReference>
<dbReference type="Gene3D" id="1.10.1040.10">
    <property type="entry name" value="N-(1-d-carboxylethyl)-l-norvaline Dehydrogenase, domain 2"/>
    <property type="match status" value="1"/>
</dbReference>
<feature type="domain" description="Mannitol dehydrogenase N-terminal" evidence="3">
    <location>
        <begin position="18"/>
        <end position="255"/>
    </location>
</feature>
<dbReference type="InterPro" id="IPR000669">
    <property type="entry name" value="Mannitol_DH"/>
</dbReference>
<dbReference type="GO" id="GO:0019592">
    <property type="term" value="P:mannitol catabolic process"/>
    <property type="evidence" value="ECO:0007669"/>
    <property type="project" value="TreeGrafter"/>
</dbReference>
<dbReference type="Pfam" id="PF01232">
    <property type="entry name" value="Mannitol_dh"/>
    <property type="match status" value="1"/>
</dbReference>
<dbReference type="InterPro" id="IPR013131">
    <property type="entry name" value="Mannitol_DH_N"/>
</dbReference>
<dbReference type="GO" id="GO:0005829">
    <property type="term" value="C:cytosol"/>
    <property type="evidence" value="ECO:0007669"/>
    <property type="project" value="TreeGrafter"/>
</dbReference>
<organism evidence="5 6">
    <name type="scientific">Pontibacter qinzhouensis</name>
    <dbReference type="NCBI Taxonomy" id="2603253"/>
    <lineage>
        <taxon>Bacteria</taxon>
        <taxon>Pseudomonadati</taxon>
        <taxon>Bacteroidota</taxon>
        <taxon>Cytophagia</taxon>
        <taxon>Cytophagales</taxon>
        <taxon>Hymenobacteraceae</taxon>
        <taxon>Pontibacter</taxon>
    </lineage>
</organism>
<keyword evidence="6" id="KW-1185">Reference proteome</keyword>
<evidence type="ECO:0000313" key="6">
    <source>
        <dbReference type="Proteomes" id="UP000321926"/>
    </source>
</evidence>
<evidence type="ECO:0000256" key="2">
    <source>
        <dbReference type="ARBA" id="ARBA00023027"/>
    </source>
</evidence>
<keyword evidence="2" id="KW-0520">NAD</keyword>
<dbReference type="OrthoDB" id="9768714at2"/>
<dbReference type="PANTHER" id="PTHR30524:SF0">
    <property type="entry name" value="ALTRONATE OXIDOREDUCTASE-RELATED"/>
    <property type="match status" value="1"/>
</dbReference>
<proteinExistence type="predicted"/>
<dbReference type="PRINTS" id="PR00084">
    <property type="entry name" value="MTLDHDRGNASE"/>
</dbReference>
<dbReference type="EMBL" id="VRTY01000019">
    <property type="protein sequence ID" value="TXK49128.1"/>
    <property type="molecule type" value="Genomic_DNA"/>
</dbReference>
<protein>
    <submittedName>
        <fullName evidence="5">Tagaturonate reductase</fullName>
    </submittedName>
</protein>
<dbReference type="NCBIfam" id="NF002969">
    <property type="entry name" value="PRK03643.1"/>
    <property type="match status" value="1"/>
</dbReference>
<name>A0A5C8K7Z4_9BACT</name>
<keyword evidence="1" id="KW-0560">Oxidoreductase</keyword>
<dbReference type="InterPro" id="IPR008927">
    <property type="entry name" value="6-PGluconate_DH-like_C_sf"/>
</dbReference>
<dbReference type="InterPro" id="IPR036291">
    <property type="entry name" value="NAD(P)-bd_dom_sf"/>
</dbReference>
<dbReference type="SUPFAM" id="SSF48179">
    <property type="entry name" value="6-phosphogluconate dehydrogenase C-terminal domain-like"/>
    <property type="match status" value="1"/>
</dbReference>
<dbReference type="PANTHER" id="PTHR30524">
    <property type="entry name" value="MANNITOL-1-PHOSPHATE 5-DEHYDROGENASE"/>
    <property type="match status" value="1"/>
</dbReference>